<dbReference type="PANTHER" id="PTHR10593">
    <property type="entry name" value="SERINE/THREONINE-PROTEIN KINASE RIO"/>
    <property type="match status" value="1"/>
</dbReference>
<evidence type="ECO:0000313" key="3">
    <source>
        <dbReference type="EMBL" id="THU42450.1"/>
    </source>
</evidence>
<feature type="region of interest" description="Disordered" evidence="1">
    <location>
        <begin position="89"/>
        <end position="127"/>
    </location>
</feature>
<organism evidence="3 4">
    <name type="scientific">Musa balbisiana</name>
    <name type="common">Banana</name>
    <dbReference type="NCBI Taxonomy" id="52838"/>
    <lineage>
        <taxon>Eukaryota</taxon>
        <taxon>Viridiplantae</taxon>
        <taxon>Streptophyta</taxon>
        <taxon>Embryophyta</taxon>
        <taxon>Tracheophyta</taxon>
        <taxon>Spermatophyta</taxon>
        <taxon>Magnoliopsida</taxon>
        <taxon>Liliopsida</taxon>
        <taxon>Zingiberales</taxon>
        <taxon>Musaceae</taxon>
        <taxon>Musa</taxon>
    </lineage>
</organism>
<evidence type="ECO:0000259" key="2">
    <source>
        <dbReference type="Pfam" id="PF22992"/>
    </source>
</evidence>
<accession>A0A4S8I3H6</accession>
<feature type="domain" description="BIRD-IDD transcription factor fourth C2HC zinc finger" evidence="2">
    <location>
        <begin position="132"/>
        <end position="159"/>
    </location>
</feature>
<dbReference type="AlphaFoldDB" id="A0A4S8I3H6"/>
<reference evidence="3 4" key="1">
    <citation type="journal article" date="2019" name="Nat. Plants">
        <title>Genome sequencing of Musa balbisiana reveals subgenome evolution and function divergence in polyploid bananas.</title>
        <authorList>
            <person name="Yao X."/>
        </authorList>
    </citation>
    <scope>NUCLEOTIDE SEQUENCE [LARGE SCALE GENOMIC DNA]</scope>
    <source>
        <strain evidence="4">cv. DH-PKW</strain>
        <tissue evidence="3">Leaves</tissue>
    </source>
</reference>
<gene>
    <name evidence="3" type="ORF">C4D60_Mb00t19690</name>
</gene>
<comment type="caution">
    <text evidence="3">The sequence shown here is derived from an EMBL/GenBank/DDBJ whole genome shotgun (WGS) entry which is preliminary data.</text>
</comment>
<protein>
    <recommendedName>
        <fullName evidence="2">BIRD-IDD transcription factor fourth C2HC zinc finger domain-containing protein</fullName>
    </recommendedName>
</protein>
<dbReference type="InterPro" id="IPR055185">
    <property type="entry name" value="C2CH-4th_BIRD-IDD"/>
</dbReference>
<dbReference type="InterPro" id="IPR031140">
    <property type="entry name" value="IDD1-16"/>
</dbReference>
<name>A0A4S8I3H6_MUSBA</name>
<keyword evidence="4" id="KW-1185">Reference proteome</keyword>
<evidence type="ECO:0000256" key="1">
    <source>
        <dbReference type="SAM" id="MobiDB-lite"/>
    </source>
</evidence>
<dbReference type="Pfam" id="PF22992">
    <property type="entry name" value="C2CH-4th_BIRD-IDD"/>
    <property type="match status" value="1"/>
</dbReference>
<dbReference type="PANTHER" id="PTHR10593:SF214">
    <property type="entry name" value="PROTEIN INDETERMINATE-DOMAIN 5, CHLOROPLASTIC"/>
    <property type="match status" value="1"/>
</dbReference>
<feature type="compositionally biased region" description="Low complexity" evidence="1">
    <location>
        <begin position="112"/>
        <end position="127"/>
    </location>
</feature>
<dbReference type="STRING" id="52838.A0A4S8I3H6"/>
<dbReference type="EMBL" id="PYDT01001572">
    <property type="protein sequence ID" value="THU42450.1"/>
    <property type="molecule type" value="Genomic_DNA"/>
</dbReference>
<dbReference type="Proteomes" id="UP000317650">
    <property type="component" value="Unassembled WGS sequence"/>
</dbReference>
<dbReference type="GO" id="GO:0003700">
    <property type="term" value="F:DNA-binding transcription factor activity"/>
    <property type="evidence" value="ECO:0007669"/>
    <property type="project" value="TreeGrafter"/>
</dbReference>
<sequence>MVKGSVAGRPLLARTRFICRSATRGSRGTETCQLHRPGHNLPWKLRREQQRQVRHRVYLCPEATCRPPPPLARPRRDLTGIKKHCCQQATARRRVGSATSAPALRRPDPTSRAHARTAAPASNAANAEPILRRDSFITHRAFCAPWRQESSRPPTAASTSWQPSLRNPTTEVLSLSSINVPSASTASPKPCAYPTFSPPQEAPIQLDHLISSATPSVVPTPQLLHRPAFYP</sequence>
<proteinExistence type="predicted"/>
<evidence type="ECO:0000313" key="4">
    <source>
        <dbReference type="Proteomes" id="UP000317650"/>
    </source>
</evidence>
<dbReference type="GO" id="GO:0005634">
    <property type="term" value="C:nucleus"/>
    <property type="evidence" value="ECO:0007669"/>
    <property type="project" value="TreeGrafter"/>
</dbReference>